<proteinExistence type="predicted"/>
<dbReference type="EMBL" id="CAJJDP010000148">
    <property type="protein sequence ID" value="CAD8209258.1"/>
    <property type="molecule type" value="Genomic_DNA"/>
</dbReference>
<reference evidence="1" key="1">
    <citation type="submission" date="2021-01" db="EMBL/GenBank/DDBJ databases">
        <authorList>
            <consortium name="Genoscope - CEA"/>
            <person name="William W."/>
        </authorList>
    </citation>
    <scope>NUCLEOTIDE SEQUENCE</scope>
</reference>
<organism evidence="1 2">
    <name type="scientific">Paramecium octaurelia</name>
    <dbReference type="NCBI Taxonomy" id="43137"/>
    <lineage>
        <taxon>Eukaryota</taxon>
        <taxon>Sar</taxon>
        <taxon>Alveolata</taxon>
        <taxon>Ciliophora</taxon>
        <taxon>Intramacronucleata</taxon>
        <taxon>Oligohymenophorea</taxon>
        <taxon>Peniculida</taxon>
        <taxon>Parameciidae</taxon>
        <taxon>Paramecium</taxon>
    </lineage>
</organism>
<accession>A0A8S1Y7U2</accession>
<sequence length="114" mass="13675">MSQISVFSPPIQMRIIKLKRPKELPVGCQKRVGKHYFVEELVFQVFCIFAIYQNQQSHKYQIQYFYKMNQTNKPQGWVSNQDSCLNMIVHKMRWNGAKAQFHMHMDTYRKPFGV</sequence>
<dbReference type="Proteomes" id="UP000683925">
    <property type="component" value="Unassembled WGS sequence"/>
</dbReference>
<comment type="caution">
    <text evidence="1">The sequence shown here is derived from an EMBL/GenBank/DDBJ whole genome shotgun (WGS) entry which is preliminary data.</text>
</comment>
<protein>
    <submittedName>
        <fullName evidence="1">Uncharacterized protein</fullName>
    </submittedName>
</protein>
<evidence type="ECO:0000313" key="1">
    <source>
        <dbReference type="EMBL" id="CAD8209258.1"/>
    </source>
</evidence>
<evidence type="ECO:0000313" key="2">
    <source>
        <dbReference type="Proteomes" id="UP000683925"/>
    </source>
</evidence>
<name>A0A8S1Y7U2_PAROT</name>
<dbReference type="AlphaFoldDB" id="A0A8S1Y7U2"/>
<keyword evidence="2" id="KW-1185">Reference proteome</keyword>
<gene>
    <name evidence="1" type="ORF">POCTA_138.1.T1460132</name>
</gene>